<dbReference type="HOGENOM" id="CLU_103044_0_0_1"/>
<proteinExistence type="predicted"/>
<evidence type="ECO:0000313" key="2">
    <source>
        <dbReference type="EMBL" id="CEJ93539.1"/>
    </source>
</evidence>
<dbReference type="EMBL" id="CDHN01000005">
    <property type="protein sequence ID" value="CEJ93539.1"/>
    <property type="molecule type" value="Genomic_DNA"/>
</dbReference>
<reference evidence="2 3" key="1">
    <citation type="journal article" date="2015" name="Genome Announc.">
        <title>Draft Genome Sequence and Gene Annotation of the Entomopathogenic Fungus Verticillium hemipterigenum.</title>
        <authorList>
            <person name="Horn F."/>
            <person name="Habel A."/>
            <person name="Scharf D.H."/>
            <person name="Dworschak J."/>
            <person name="Brakhage A.A."/>
            <person name="Guthke R."/>
            <person name="Hertweck C."/>
            <person name="Linde J."/>
        </authorList>
    </citation>
    <scope>NUCLEOTIDE SEQUENCE [LARGE SCALE GENOMIC DNA]</scope>
</reference>
<sequence length="158" mass="16775">MKFLAVLATTVALVSAAVLDPVHSLVQREVANSDVTAFALPDGRSKLEVVVDGVLEGTIVETADGGLIAYDAFGKEIDLDAEHGDDSIVKRGKLDVILKLGKILKRWGGRAWTFFKCTGYGAAVRCGDEFLDCAQYGQPPWTCIEGIACVGGSAKKCI</sequence>
<name>A0A0A1TFH9_9HYPO</name>
<gene>
    <name evidence="2" type="ORF">VHEMI09120</name>
</gene>
<evidence type="ECO:0000256" key="1">
    <source>
        <dbReference type="SAM" id="SignalP"/>
    </source>
</evidence>
<feature type="chain" id="PRO_5001989960" evidence="1">
    <location>
        <begin position="17"/>
        <end position="158"/>
    </location>
</feature>
<dbReference type="AlphaFoldDB" id="A0A0A1TFH9"/>
<feature type="signal peptide" evidence="1">
    <location>
        <begin position="1"/>
        <end position="16"/>
    </location>
</feature>
<accession>A0A0A1TFH9</accession>
<organism evidence="2 3">
    <name type="scientific">[Torrubiella] hemipterigena</name>
    <dbReference type="NCBI Taxonomy" id="1531966"/>
    <lineage>
        <taxon>Eukaryota</taxon>
        <taxon>Fungi</taxon>
        <taxon>Dikarya</taxon>
        <taxon>Ascomycota</taxon>
        <taxon>Pezizomycotina</taxon>
        <taxon>Sordariomycetes</taxon>
        <taxon>Hypocreomycetidae</taxon>
        <taxon>Hypocreales</taxon>
        <taxon>Clavicipitaceae</taxon>
        <taxon>Clavicipitaceae incertae sedis</taxon>
        <taxon>'Torrubiella' clade</taxon>
    </lineage>
</organism>
<keyword evidence="1" id="KW-0732">Signal</keyword>
<dbReference type="Proteomes" id="UP000039046">
    <property type="component" value="Unassembled WGS sequence"/>
</dbReference>
<protein>
    <submittedName>
        <fullName evidence="2">Uncharacterized protein</fullName>
    </submittedName>
</protein>
<evidence type="ECO:0000313" key="3">
    <source>
        <dbReference type="Proteomes" id="UP000039046"/>
    </source>
</evidence>
<keyword evidence="3" id="KW-1185">Reference proteome</keyword>
<dbReference type="OrthoDB" id="5129868at2759"/>